<dbReference type="Gene3D" id="2.40.50.140">
    <property type="entry name" value="Nucleic acid-binding proteins"/>
    <property type="match status" value="5"/>
</dbReference>
<keyword evidence="2" id="KW-0698">rRNA processing</keyword>
<protein>
    <submittedName>
        <fullName evidence="7">Rrp5p</fullName>
    </submittedName>
</protein>
<feature type="domain" description="S1 motif" evidence="6">
    <location>
        <begin position="804"/>
        <end position="874"/>
    </location>
</feature>
<dbReference type="Gene3D" id="1.25.40.10">
    <property type="entry name" value="Tetratricopeptide repeat domain"/>
    <property type="match status" value="1"/>
</dbReference>
<dbReference type="SMART" id="SM00386">
    <property type="entry name" value="HAT"/>
    <property type="match status" value="4"/>
</dbReference>
<dbReference type="GO" id="GO:0006364">
    <property type="term" value="P:rRNA processing"/>
    <property type="evidence" value="ECO:0007669"/>
    <property type="project" value="UniProtKB-KW"/>
</dbReference>
<comment type="subcellular location">
    <subcellularLocation>
        <location evidence="1">Nucleus</location>
        <location evidence="1">Nucleolus</location>
    </subcellularLocation>
</comment>
<dbReference type="Proteomes" id="UP000232875">
    <property type="component" value="Unassembled WGS sequence"/>
</dbReference>
<dbReference type="FunFam" id="2.40.50.140:FF:000155">
    <property type="entry name" value="rRNA biogenesis protein RRP5"/>
    <property type="match status" value="1"/>
</dbReference>
<dbReference type="GeneID" id="80899896"/>
<dbReference type="STRING" id="2020962.A0A2N1JHK8"/>
<dbReference type="SMART" id="SM00316">
    <property type="entry name" value="S1"/>
    <property type="match status" value="9"/>
</dbReference>
<accession>A0A2N1JHK8</accession>
<dbReference type="PANTHER" id="PTHR23270:SF10">
    <property type="entry name" value="PROTEIN RRP5 HOMOLOG"/>
    <property type="match status" value="1"/>
</dbReference>
<evidence type="ECO:0000256" key="3">
    <source>
        <dbReference type="ARBA" id="ARBA00022737"/>
    </source>
</evidence>
<dbReference type="OrthoDB" id="412781at2759"/>
<gene>
    <name evidence="7" type="primary">RRP5</name>
    <name evidence="7" type="ORF">MVES_000367</name>
</gene>
<feature type="compositionally biased region" description="Basic and acidic residues" evidence="5">
    <location>
        <begin position="82"/>
        <end position="106"/>
    </location>
</feature>
<dbReference type="SUPFAM" id="SSF48452">
    <property type="entry name" value="TPR-like"/>
    <property type="match status" value="1"/>
</dbReference>
<sequence length="1545" mass="170569">MQRSAPKDAAALQRSAEPAKRKGAHTAKPDAKDAKRARLQAPPIVPPHLASRPETFSSFPRGGGTGLTPVEYRQSVLEGRRESAADGDLFHESAKKKSKTLGEKAQGKKRRSTNAHPGAKEMFRIETLNYRRLVPGTKMLCNILAVHPLALVVSMCDQMLGHIPVTAVSGRLTDRLQAALDDEDNASDVSDNEYPLHDKDAPELRDLFAVGDWVVACVEKVTAPGSKRQWGMGREGGEYERESQRVQLSMDPAVVNESVGVSDLSPGFLLPAVVASHEDHGFALDLGISSLHAFLPSKNVPQGTNYRVGAVVIVAVVKVEGNGRMVRCTPLLPGAAPRFLHSAPNHAALLPGECARGLITTSTPQGLGIKLFGMLDATVNSVHMPSTLDDPSMLQVGKKLLVRVLWNMPTETGDEVGARRIGLSVSPHVLALRAPLSGGKTLPESVPIGTKLTAKVLRVASEWGLVCTVVSAPLEGFVHISRVQDEHVDALSPTGPYAPGTEHSARVVGYAMTDRLLLLSLQPSVLNKEYMRVSDVPLGQVVRANIHRVTPNAIFVRMNGNVDGVVFPLHYADIRLKNPEKKYKPNLEVNARVIHTDPARNRIVLTLKRSLVESDLPLVTSIEGARPGLVTNAVVLKSLQKSFLVELGGTVRAVVPFAETPDASLSEAQLAELYPPGKVVKVRLTQVEPDTGRIVASIKQTSPKFLEKVNVDIVDIGEQVSARLATVRDDVAILSLEPGKARALLALPTLARQRGTDVATLRASLHEGDLLEDLYVINKNAEKGILLLGDFAPGSRSKAHLQSGAQVRARVTAVHMSQLCCTLSLLDSNTKGKLHLTDTADDFQKAVLPAVGEVVDCVVLQTRKDGKEASLSTRVSCMTSNAPLPPNPSIENVAQLEVGMHLDGFVKAVTDKGVYVALGRSTDARVMIKELFDEYVKDFRVRFTPAQLVRGTVLAVDGAKIEFSLKRSRLEGAPPPKQSGVLRDYKAGDKVDAYVRGTAEYGVFVQIDGTDISGLSHKSELSDNVHADVTHAFEIGDRVKAKILKVEPSKGRISFGLKPSYFTEEDYNMEGDDLEATDDDDDEDDDDEDDADDDLQRIVDQVDEEMEDGENSAEEFESNGALNFIDDEAEEDDDDEEEAEEDEDEDDEEEEEDEDEDEEEEDEDEDDEEEEEDEDEDEEEEDEDDEEEEEEEEEDEEDEGEDDDDDNERDDAANFNVSNASNAYTSTAAPLSSLQEGFRWGTQSANADDVSDDEVGVRNQSAHHATEDITDNLVAKKLESATDYERVLLGSPNSSYLWIQFMSFYLQLGDVDKARQVARRALRIIQYREEQEKLNVWIALLNVENTYGSPETLDAVFREAIQLNDAQQVYLRLIAIFEASDKLEQAADLFRRATKRFSYDPSMWTQWYQFHLRHKDAEAARALVPRSLQSLDRREHVTALASYAVAEYKLGDVEHARTLFETLVERYPKRLDLWWQYVDQEARLNNIANVRSLMERIMLARSNSTKQVKALLQKWLVLEKRIGDARGVQSVLDRARAFVARVQDT</sequence>
<dbReference type="CDD" id="cd05708">
    <property type="entry name" value="S1_Rrp5_repeat_sc12"/>
    <property type="match status" value="1"/>
</dbReference>
<feature type="region of interest" description="Disordered" evidence="5">
    <location>
        <begin position="1104"/>
        <end position="1221"/>
    </location>
</feature>
<evidence type="ECO:0000313" key="8">
    <source>
        <dbReference type="Proteomes" id="UP000232875"/>
    </source>
</evidence>
<dbReference type="InterPro" id="IPR057301">
    <property type="entry name" value="Rrp5_OB_4th"/>
</dbReference>
<keyword evidence="8" id="KW-1185">Reference proteome</keyword>
<dbReference type="InterPro" id="IPR011990">
    <property type="entry name" value="TPR-like_helical_dom_sf"/>
</dbReference>
<proteinExistence type="predicted"/>
<dbReference type="GO" id="GO:0003723">
    <property type="term" value="F:RNA binding"/>
    <property type="evidence" value="ECO:0007669"/>
    <property type="project" value="TreeGrafter"/>
</dbReference>
<dbReference type="GO" id="GO:0032040">
    <property type="term" value="C:small-subunit processome"/>
    <property type="evidence" value="ECO:0007669"/>
    <property type="project" value="TreeGrafter"/>
</dbReference>
<name>A0A2N1JHK8_9BASI</name>
<feature type="compositionally biased region" description="Acidic residues" evidence="5">
    <location>
        <begin position="1104"/>
        <end position="1117"/>
    </location>
</feature>
<dbReference type="EMBL" id="KZ454987">
    <property type="protein sequence ID" value="PKI86015.1"/>
    <property type="molecule type" value="Genomic_DNA"/>
</dbReference>
<dbReference type="Pfam" id="PF00575">
    <property type="entry name" value="S1"/>
    <property type="match status" value="2"/>
</dbReference>
<keyword evidence="3" id="KW-0677">Repeat</keyword>
<dbReference type="FunFam" id="2.40.50.140:FF:000103">
    <property type="entry name" value="protein RRP5 homolog"/>
    <property type="match status" value="2"/>
</dbReference>
<dbReference type="PANTHER" id="PTHR23270">
    <property type="entry name" value="PROGRAMMED CELL DEATH PROTEIN 11 PRE-RRNA PROCESSING PROTEIN RRP5"/>
    <property type="match status" value="1"/>
</dbReference>
<feature type="region of interest" description="Disordered" evidence="5">
    <location>
        <begin position="1"/>
        <end position="69"/>
    </location>
</feature>
<evidence type="ECO:0000313" key="7">
    <source>
        <dbReference type="EMBL" id="PKI86015.1"/>
    </source>
</evidence>
<dbReference type="InterPro" id="IPR003029">
    <property type="entry name" value="S1_domain"/>
</dbReference>
<dbReference type="Pfam" id="PF24685">
    <property type="entry name" value="OB_RRP5_4th"/>
    <property type="match status" value="1"/>
</dbReference>
<feature type="region of interest" description="Disordered" evidence="5">
    <location>
        <begin position="82"/>
        <end position="117"/>
    </location>
</feature>
<evidence type="ECO:0000256" key="1">
    <source>
        <dbReference type="ARBA" id="ARBA00004604"/>
    </source>
</evidence>
<dbReference type="InterPro" id="IPR012340">
    <property type="entry name" value="NA-bd_OB-fold"/>
</dbReference>
<dbReference type="PROSITE" id="PS50126">
    <property type="entry name" value="S1"/>
    <property type="match status" value="6"/>
</dbReference>
<feature type="domain" description="S1 motif" evidence="6">
    <location>
        <begin position="539"/>
        <end position="608"/>
    </location>
</feature>
<organism evidence="7 8">
    <name type="scientific">Malassezia vespertilionis</name>
    <dbReference type="NCBI Taxonomy" id="2020962"/>
    <lineage>
        <taxon>Eukaryota</taxon>
        <taxon>Fungi</taxon>
        <taxon>Dikarya</taxon>
        <taxon>Basidiomycota</taxon>
        <taxon>Ustilaginomycotina</taxon>
        <taxon>Malasseziomycetes</taxon>
        <taxon>Malasseziales</taxon>
        <taxon>Malasseziaceae</taxon>
        <taxon>Malassezia</taxon>
    </lineage>
</organism>
<dbReference type="InterPro" id="IPR003107">
    <property type="entry name" value="HAT"/>
</dbReference>
<feature type="compositionally biased region" description="Basic and acidic residues" evidence="5">
    <location>
        <begin position="27"/>
        <end position="36"/>
    </location>
</feature>
<reference evidence="7 8" key="1">
    <citation type="submission" date="2017-10" db="EMBL/GenBank/DDBJ databases">
        <title>A novel species of cold-tolerant Malassezia isolated from bats.</title>
        <authorList>
            <person name="Lorch J.M."/>
            <person name="Palmer J.M."/>
            <person name="Vanderwolf K.J."/>
            <person name="Schmidt K.Z."/>
            <person name="Verant M.L."/>
            <person name="Weller T.J."/>
            <person name="Blehert D.S."/>
        </authorList>
    </citation>
    <scope>NUCLEOTIDE SEQUENCE [LARGE SCALE GENOMIC DNA]</scope>
    <source>
        <strain evidence="7 8">NWHC:44797-103</strain>
    </source>
</reference>
<evidence type="ECO:0000256" key="2">
    <source>
        <dbReference type="ARBA" id="ARBA00022552"/>
    </source>
</evidence>
<feature type="domain" description="S1 motif" evidence="6">
    <location>
        <begin position="449"/>
        <end position="522"/>
    </location>
</feature>
<evidence type="ECO:0000256" key="5">
    <source>
        <dbReference type="SAM" id="MobiDB-lite"/>
    </source>
</evidence>
<feature type="domain" description="S1 motif" evidence="6">
    <location>
        <begin position="628"/>
        <end position="699"/>
    </location>
</feature>
<dbReference type="CDD" id="cd05697">
    <property type="entry name" value="S1_Rrp5_repeat_hs5"/>
    <property type="match status" value="1"/>
</dbReference>
<dbReference type="SUPFAM" id="SSF50249">
    <property type="entry name" value="Nucleic acid-binding proteins"/>
    <property type="match status" value="6"/>
</dbReference>
<evidence type="ECO:0000259" key="6">
    <source>
        <dbReference type="PROSITE" id="PS50126"/>
    </source>
</evidence>
<feature type="domain" description="S1 motif" evidence="6">
    <location>
        <begin position="988"/>
        <end position="1058"/>
    </location>
</feature>
<feature type="domain" description="S1 motif" evidence="6">
    <location>
        <begin position="899"/>
        <end position="966"/>
    </location>
</feature>
<evidence type="ECO:0000256" key="4">
    <source>
        <dbReference type="ARBA" id="ARBA00023242"/>
    </source>
</evidence>
<keyword evidence="4" id="KW-0539">Nucleus</keyword>
<feature type="compositionally biased region" description="Acidic residues" evidence="5">
    <location>
        <begin position="1125"/>
        <end position="1209"/>
    </location>
</feature>
<dbReference type="RefSeq" id="XP_056061225.1">
    <property type="nucleotide sequence ID" value="XM_056205250.1"/>
</dbReference>
<dbReference type="InterPro" id="IPR045209">
    <property type="entry name" value="Rrp5"/>
</dbReference>
<feature type="region of interest" description="Disordered" evidence="5">
    <location>
        <begin position="1071"/>
        <end position="1092"/>
    </location>
</feature>